<evidence type="ECO:0000313" key="2">
    <source>
        <dbReference type="EMBL" id="AOV98277.1"/>
    </source>
</evidence>
<evidence type="ECO:0000313" key="3">
    <source>
        <dbReference type="Proteomes" id="UP000175893"/>
    </source>
</evidence>
<proteinExistence type="predicted"/>
<protein>
    <submittedName>
        <fullName evidence="2">Uncharacterized protein</fullName>
    </submittedName>
</protein>
<gene>
    <name evidence="2" type="ORF">A9798_15855</name>
</gene>
<name>A0ABM6EMU0_9GAMM</name>
<evidence type="ECO:0000256" key="1">
    <source>
        <dbReference type="SAM" id="Phobius"/>
    </source>
</evidence>
<keyword evidence="1" id="KW-0472">Membrane</keyword>
<dbReference type="Proteomes" id="UP000175893">
    <property type="component" value="Chromosome"/>
</dbReference>
<sequence>MARDDSNENVCVKLVKFLPSWVLWITLCVIRYKLLKCCVMRQSVFLRQNSGCTLRNRPYNAPPSTRHL</sequence>
<reference evidence="2 3" key="1">
    <citation type="submission" date="2016-06" db="EMBL/GenBank/DDBJ databases">
        <title>Complete genome sequence of Edwardsiella hoshinae ATCC 35051.</title>
        <authorList>
            <person name="Reichley S.R."/>
            <person name="Waldbieser G.C."/>
            <person name="Lawrence M.L."/>
            <person name="Griffin M.J."/>
        </authorList>
    </citation>
    <scope>NUCLEOTIDE SEQUENCE [LARGE SCALE GENOMIC DNA]</scope>
    <source>
        <strain evidence="2 3">ATCC 35051</strain>
    </source>
</reference>
<feature type="transmembrane region" description="Helical" evidence="1">
    <location>
        <begin position="14"/>
        <end position="32"/>
    </location>
</feature>
<dbReference type="EMBL" id="CP016043">
    <property type="protein sequence ID" value="AOV98277.1"/>
    <property type="molecule type" value="Genomic_DNA"/>
</dbReference>
<keyword evidence="3" id="KW-1185">Reference proteome</keyword>
<organism evidence="2 3">
    <name type="scientific">Edwardsiella hoshinae</name>
    <dbReference type="NCBI Taxonomy" id="93378"/>
    <lineage>
        <taxon>Bacteria</taxon>
        <taxon>Pseudomonadati</taxon>
        <taxon>Pseudomonadota</taxon>
        <taxon>Gammaproteobacteria</taxon>
        <taxon>Enterobacterales</taxon>
        <taxon>Hafniaceae</taxon>
        <taxon>Edwardsiella</taxon>
    </lineage>
</organism>
<keyword evidence="1" id="KW-1133">Transmembrane helix</keyword>
<keyword evidence="1" id="KW-0812">Transmembrane</keyword>
<accession>A0ABM6EMU0</accession>